<dbReference type="Pfam" id="PF00188">
    <property type="entry name" value="CAP"/>
    <property type="match status" value="1"/>
</dbReference>
<protein>
    <submittedName>
        <fullName evidence="2">CAP domain-containing protein</fullName>
    </submittedName>
</protein>
<dbReference type="InterPro" id="IPR014044">
    <property type="entry name" value="CAP_dom"/>
</dbReference>
<reference evidence="2" key="1">
    <citation type="submission" date="2022-08" db="EMBL/GenBank/DDBJ databases">
        <title>Corynebacterium sp. nov., isolated from clinical breast specimens.</title>
        <authorList>
            <person name="Zhang T."/>
        </authorList>
    </citation>
    <scope>NUCLEOTIDE SEQUENCE</scope>
    <source>
        <strain evidence="2">CCUG 57942</strain>
    </source>
</reference>
<evidence type="ECO:0000313" key="3">
    <source>
        <dbReference type="Proteomes" id="UP001071110"/>
    </source>
</evidence>
<dbReference type="SMART" id="SM00198">
    <property type="entry name" value="SCP"/>
    <property type="match status" value="1"/>
</dbReference>
<organism evidence="2 3">
    <name type="scientific">Corynebacterium pilbarense</name>
    <dbReference type="NCBI Taxonomy" id="1288393"/>
    <lineage>
        <taxon>Bacteria</taxon>
        <taxon>Bacillati</taxon>
        <taxon>Actinomycetota</taxon>
        <taxon>Actinomycetes</taxon>
        <taxon>Mycobacteriales</taxon>
        <taxon>Corynebacteriaceae</taxon>
        <taxon>Corynebacterium</taxon>
    </lineage>
</organism>
<comment type="caution">
    <text evidence="2">The sequence shown here is derived from an EMBL/GenBank/DDBJ whole genome shotgun (WGS) entry which is preliminary data.</text>
</comment>
<dbReference type="AlphaFoldDB" id="A0A9Q4IFQ1"/>
<dbReference type="EMBL" id="JANRML010000002">
    <property type="protein sequence ID" value="MCZ2220144.1"/>
    <property type="molecule type" value="Genomic_DNA"/>
</dbReference>
<evidence type="ECO:0000259" key="1">
    <source>
        <dbReference type="SMART" id="SM00198"/>
    </source>
</evidence>
<sequence>MPQLDMRQIQQGLAALVTLITLISAIAGLGNQLGVESSSGSSSPFGSRTVEVSQQELIDATNRFRADHGLPALKPLPEMNTFAQEWSETMARTGNFEHRSPLKMPEQPNLVMGENILQNSPSATADAMVQQWANSPGHRANMLHTRYTHIGVGIADKGGKRYATQNFGYYF</sequence>
<dbReference type="Proteomes" id="UP001071110">
    <property type="component" value="Unassembled WGS sequence"/>
</dbReference>
<dbReference type="PANTHER" id="PTHR31157">
    <property type="entry name" value="SCP DOMAIN-CONTAINING PROTEIN"/>
    <property type="match status" value="1"/>
</dbReference>
<feature type="domain" description="SCP" evidence="1">
    <location>
        <begin position="52"/>
        <end position="169"/>
    </location>
</feature>
<proteinExistence type="predicted"/>
<gene>
    <name evidence="2" type="ORF">NUW87_01990</name>
</gene>
<dbReference type="RefSeq" id="WP_269027041.1">
    <property type="nucleotide sequence ID" value="NZ_BAABDP010000005.1"/>
</dbReference>
<name>A0A9Q4IFQ1_9CORY</name>
<keyword evidence="3" id="KW-1185">Reference proteome</keyword>
<dbReference type="CDD" id="cd05379">
    <property type="entry name" value="CAP_bacterial"/>
    <property type="match status" value="1"/>
</dbReference>
<dbReference type="Gene3D" id="3.40.33.10">
    <property type="entry name" value="CAP"/>
    <property type="match status" value="1"/>
</dbReference>
<evidence type="ECO:0000313" key="2">
    <source>
        <dbReference type="EMBL" id="MCZ2220144.1"/>
    </source>
</evidence>
<dbReference type="PANTHER" id="PTHR31157:SF1">
    <property type="entry name" value="SCP DOMAIN-CONTAINING PROTEIN"/>
    <property type="match status" value="1"/>
</dbReference>
<dbReference type="SUPFAM" id="SSF55797">
    <property type="entry name" value="PR-1-like"/>
    <property type="match status" value="1"/>
</dbReference>
<accession>A0A9Q4IFQ1</accession>
<dbReference type="InterPro" id="IPR035940">
    <property type="entry name" value="CAP_sf"/>
</dbReference>